<feature type="compositionally biased region" description="Low complexity" evidence="1">
    <location>
        <begin position="680"/>
        <end position="690"/>
    </location>
</feature>
<dbReference type="Proteomes" id="UP000007800">
    <property type="component" value="Unassembled WGS sequence"/>
</dbReference>
<dbReference type="InterPro" id="IPR001623">
    <property type="entry name" value="DnaJ_domain"/>
</dbReference>
<gene>
    <name evidence="3" type="ORF">Pmar_PMAR007477</name>
</gene>
<proteinExistence type="predicted"/>
<dbReference type="InterPro" id="IPR036869">
    <property type="entry name" value="J_dom_sf"/>
</dbReference>
<dbReference type="AlphaFoldDB" id="C5M052"/>
<dbReference type="OrthoDB" id="10250354at2759"/>
<dbReference type="SMART" id="SM00271">
    <property type="entry name" value="DnaJ"/>
    <property type="match status" value="1"/>
</dbReference>
<feature type="region of interest" description="Disordered" evidence="1">
    <location>
        <begin position="154"/>
        <end position="188"/>
    </location>
</feature>
<evidence type="ECO:0000259" key="2">
    <source>
        <dbReference type="PROSITE" id="PS50076"/>
    </source>
</evidence>
<dbReference type="InterPro" id="IPR018253">
    <property type="entry name" value="DnaJ_domain_CS"/>
</dbReference>
<name>C5M052_PERM5</name>
<feature type="compositionally biased region" description="Basic and acidic residues" evidence="1">
    <location>
        <begin position="602"/>
        <end position="615"/>
    </location>
</feature>
<evidence type="ECO:0000256" key="1">
    <source>
        <dbReference type="SAM" id="MobiDB-lite"/>
    </source>
</evidence>
<dbReference type="CDD" id="cd06257">
    <property type="entry name" value="DnaJ"/>
    <property type="match status" value="1"/>
</dbReference>
<dbReference type="Gene3D" id="1.10.287.110">
    <property type="entry name" value="DnaJ domain"/>
    <property type="match status" value="1"/>
</dbReference>
<dbReference type="InParanoid" id="C5M052"/>
<dbReference type="PANTHER" id="PTHR24074">
    <property type="entry name" value="CO-CHAPERONE PROTEIN DJLA"/>
    <property type="match status" value="1"/>
</dbReference>
<feature type="compositionally biased region" description="Basic residues" evidence="1">
    <location>
        <begin position="634"/>
        <end position="645"/>
    </location>
</feature>
<keyword evidence="4" id="KW-1185">Reference proteome</keyword>
<dbReference type="GeneID" id="9036830"/>
<feature type="compositionally biased region" description="Basic and acidic residues" evidence="1">
    <location>
        <begin position="486"/>
        <end position="496"/>
    </location>
</feature>
<evidence type="ECO:0000313" key="3">
    <source>
        <dbReference type="EMBL" id="EEQ97630.1"/>
    </source>
</evidence>
<dbReference type="Pfam" id="PF00226">
    <property type="entry name" value="DnaJ"/>
    <property type="match status" value="1"/>
</dbReference>
<dbReference type="RefSeq" id="XP_002764913.1">
    <property type="nucleotide sequence ID" value="XM_002764867.1"/>
</dbReference>
<dbReference type="InterPro" id="IPR050817">
    <property type="entry name" value="DjlA_DnaK_co-chaperone"/>
</dbReference>
<protein>
    <recommendedName>
        <fullName evidence="2">J domain-containing protein</fullName>
    </recommendedName>
</protein>
<feature type="compositionally biased region" description="Polar residues" evidence="1">
    <location>
        <begin position="399"/>
        <end position="427"/>
    </location>
</feature>
<sequence length="764" mass="81804">MPPGEASPPGAPPNHYRVLGLTSERATADEIRKSYRRLLLKHHPDKGGTVDGFHTIQEAYDTLINPCKRRRYDQVDLPRAVPRMQESVKEPASSNAQSTLNIPSDLTLAALTTPTLRQIATRVGVKLDHCVSKDELISAIKKTGYNQTHVRCHQQDESPANGGSGGNPDEQSVAPPTPATASSKPSVNPLAQDIVTEATKMALDPTDVQYLEACMESLNRQMALEAWLDIGRASTPVLDVIGSEIKHVQVLLNGITRTLNGATTRIQRVQVEATTKARTAQHTAGLLRSDPSLNELFDSIKRKGATVAKAVKAITSLGKMVDALSHGLTGVARDISVVEMDSVGVEKRVVSASKKCHSEAVAAALKFKCSNGKDLSLEQVLEAVRFAWEKTTKERHQRPQQGQSVPAETTAKGSSTRSDLAQNTTDSGRPEASGDEETRVGGGEAVTGATGEKGSSVAADGEGVVDAGVGQMESSKRVVNSEVEDTSQRGDGKHEASCPSVLAQGSTTGGDSKDSGDAGISGNVGLPSGATEMEGRSTTVEEAGDGLDLPGRQSNREESALHSNPGKDGGPSRVVEAKSTVEGTTGARGRGRGEQWIGQDTIVKESDKEVGKRDNGSTTTAVGHKGSNVEPFRGRKKRRKQHHSNSVKATRSCSSADEHEEKVRPTRKRKRTADLNRDVPSTTPSHSSSSEFPMMKVRIPDGWKKGQKVRFALPDGVVLFVPPEQCRPRQILMYNKVTGKMTFTEEQQPPPPPQDEIDVISLSD</sequence>
<evidence type="ECO:0000313" key="4">
    <source>
        <dbReference type="Proteomes" id="UP000007800"/>
    </source>
</evidence>
<feature type="compositionally biased region" description="Polar residues" evidence="1">
    <location>
        <begin position="646"/>
        <end position="655"/>
    </location>
</feature>
<dbReference type="SUPFAM" id="SSF46565">
    <property type="entry name" value="Chaperone J-domain"/>
    <property type="match status" value="1"/>
</dbReference>
<feature type="region of interest" description="Disordered" evidence="1">
    <location>
        <begin position="392"/>
        <end position="693"/>
    </location>
</feature>
<accession>C5M052</accession>
<organism evidence="4">
    <name type="scientific">Perkinsus marinus (strain ATCC 50983 / TXsc)</name>
    <dbReference type="NCBI Taxonomy" id="423536"/>
    <lineage>
        <taxon>Eukaryota</taxon>
        <taxon>Sar</taxon>
        <taxon>Alveolata</taxon>
        <taxon>Perkinsozoa</taxon>
        <taxon>Perkinsea</taxon>
        <taxon>Perkinsida</taxon>
        <taxon>Perkinsidae</taxon>
        <taxon>Perkinsus</taxon>
    </lineage>
</organism>
<feature type="region of interest" description="Disordered" evidence="1">
    <location>
        <begin position="742"/>
        <end position="764"/>
    </location>
</feature>
<feature type="domain" description="J" evidence="2">
    <location>
        <begin position="14"/>
        <end position="76"/>
    </location>
</feature>
<dbReference type="PROSITE" id="PS50076">
    <property type="entry name" value="DNAJ_2"/>
    <property type="match status" value="1"/>
</dbReference>
<feature type="compositionally biased region" description="Low complexity" evidence="1">
    <location>
        <begin position="446"/>
        <end position="470"/>
    </location>
</feature>
<reference evidence="3 4" key="1">
    <citation type="submission" date="2008-07" db="EMBL/GenBank/DDBJ databases">
        <authorList>
            <person name="El-Sayed N."/>
            <person name="Caler E."/>
            <person name="Inman J."/>
            <person name="Amedeo P."/>
            <person name="Hass B."/>
            <person name="Wortman J."/>
        </authorList>
    </citation>
    <scope>NUCLEOTIDE SEQUENCE [LARGE SCALE GENOMIC DNA]</scope>
    <source>
        <strain evidence="4">ATCC 50983 / TXsc</strain>
    </source>
</reference>
<dbReference type="PROSITE" id="PS00636">
    <property type="entry name" value="DNAJ_1"/>
    <property type="match status" value="1"/>
</dbReference>
<dbReference type="EMBL" id="GG687015">
    <property type="protein sequence ID" value="EEQ97630.1"/>
    <property type="molecule type" value="Genomic_DNA"/>
</dbReference>